<dbReference type="EMBL" id="BARV01011721">
    <property type="protein sequence ID" value="GAI11372.1"/>
    <property type="molecule type" value="Genomic_DNA"/>
</dbReference>
<feature type="non-terminal residue" evidence="1">
    <location>
        <position position="236"/>
    </location>
</feature>
<dbReference type="AlphaFoldDB" id="X1KWA4"/>
<evidence type="ECO:0000313" key="1">
    <source>
        <dbReference type="EMBL" id="GAI11372.1"/>
    </source>
</evidence>
<accession>X1KWA4</accession>
<proteinExistence type="predicted"/>
<protein>
    <submittedName>
        <fullName evidence="1">Uncharacterized protein</fullName>
    </submittedName>
</protein>
<comment type="caution">
    <text evidence="1">The sequence shown here is derived from an EMBL/GenBank/DDBJ whole genome shotgun (WGS) entry which is preliminary data.</text>
</comment>
<organism evidence="1">
    <name type="scientific">marine sediment metagenome</name>
    <dbReference type="NCBI Taxonomy" id="412755"/>
    <lineage>
        <taxon>unclassified sequences</taxon>
        <taxon>metagenomes</taxon>
        <taxon>ecological metagenomes</taxon>
    </lineage>
</organism>
<sequence length="236" mass="23305">PAWSTATYPSTATTAGQILRADGTNWVASTSTFADTYTAYNILYASSANTVAGLATANSGVLVTSSTGVPSILGLMTNGQLVIGSTGATPVLATLTGSANEIDITNATGSITIGIVNPLTVSKGGTGATTLTGMLKGNTASAFTAITGTADYATYWQDANTIAAEQYLAISRGGTGQNWSAVTIGALPYFSGTGTMSTLGAGTANYLLMANGAAAPSWTNAINGVSIGATTLSSGA</sequence>
<reference evidence="1" key="1">
    <citation type="journal article" date="2014" name="Front. Microbiol.">
        <title>High frequency of phylogenetically diverse reductive dehalogenase-homologous genes in deep subseafloor sedimentary metagenomes.</title>
        <authorList>
            <person name="Kawai M."/>
            <person name="Futagami T."/>
            <person name="Toyoda A."/>
            <person name="Takaki Y."/>
            <person name="Nishi S."/>
            <person name="Hori S."/>
            <person name="Arai W."/>
            <person name="Tsubouchi T."/>
            <person name="Morono Y."/>
            <person name="Uchiyama I."/>
            <person name="Ito T."/>
            <person name="Fujiyama A."/>
            <person name="Inagaki F."/>
            <person name="Takami H."/>
        </authorList>
    </citation>
    <scope>NUCLEOTIDE SEQUENCE</scope>
    <source>
        <strain evidence="1">Expedition CK06-06</strain>
    </source>
</reference>
<name>X1KWA4_9ZZZZ</name>
<feature type="non-terminal residue" evidence="1">
    <location>
        <position position="1"/>
    </location>
</feature>
<gene>
    <name evidence="1" type="ORF">S06H3_22080</name>
</gene>